<feature type="transmembrane region" description="Helical" evidence="1">
    <location>
        <begin position="7"/>
        <end position="26"/>
    </location>
</feature>
<evidence type="ECO:0000313" key="2">
    <source>
        <dbReference type="EMBL" id="TCV99567.1"/>
    </source>
</evidence>
<dbReference type="EMBL" id="SMCQ01000008">
    <property type="protein sequence ID" value="TCV99567.1"/>
    <property type="molecule type" value="Genomic_DNA"/>
</dbReference>
<feature type="transmembrane region" description="Helical" evidence="1">
    <location>
        <begin position="46"/>
        <end position="69"/>
    </location>
</feature>
<dbReference type="Pfam" id="PF19700">
    <property type="entry name" value="DUF6198"/>
    <property type="match status" value="1"/>
</dbReference>
<comment type="caution">
    <text evidence="2">The sequence shown here is derived from an EMBL/GenBank/DDBJ whole genome shotgun (WGS) entry which is preliminary data.</text>
</comment>
<sequence length="215" mass="23353">MNKSIKRYILIVLGFMTVGIACAFTLKANIGVGAWDALAKSSSDIFGIEVGTMGIVFNCSCVVGQIIILRKKFKPIQLLQVPLSVLLGVVINFVLYEVLTFEFNSFVGGILMYIAGSTVCAFGVSIVMLLDEVTFALEGFCMALTNVISAKFHVVRQGADILSVIAVVILTLIFKISWSIGVGTIIGMLTFGPTLGIFMKIFKPILKKHNLLNYE</sequence>
<keyword evidence="3" id="KW-1185">Reference proteome</keyword>
<dbReference type="InterPro" id="IPR038750">
    <property type="entry name" value="YczE/YyaS-like"/>
</dbReference>
<dbReference type="GeneID" id="98915204"/>
<dbReference type="RefSeq" id="WP_066450333.1">
    <property type="nucleotide sequence ID" value="NZ_JANKBF010000015.1"/>
</dbReference>
<gene>
    <name evidence="2" type="ORF">EDD60_1086</name>
</gene>
<dbReference type="AlphaFoldDB" id="A0A4R3Z5Y6"/>
<feature type="transmembrane region" description="Helical" evidence="1">
    <location>
        <begin position="184"/>
        <end position="202"/>
    </location>
</feature>
<evidence type="ECO:0000256" key="1">
    <source>
        <dbReference type="SAM" id="Phobius"/>
    </source>
</evidence>
<keyword evidence="1" id="KW-0812">Transmembrane</keyword>
<feature type="transmembrane region" description="Helical" evidence="1">
    <location>
        <begin position="161"/>
        <end position="178"/>
    </location>
</feature>
<keyword evidence="1" id="KW-0472">Membrane</keyword>
<dbReference type="PANTHER" id="PTHR40078:SF1">
    <property type="entry name" value="INTEGRAL MEMBRANE PROTEIN"/>
    <property type="match status" value="1"/>
</dbReference>
<keyword evidence="1" id="KW-1133">Transmembrane helix</keyword>
<evidence type="ECO:0000313" key="3">
    <source>
        <dbReference type="Proteomes" id="UP000295515"/>
    </source>
</evidence>
<organism evidence="2 3">
    <name type="scientific">Longibaculum muris</name>
    <dbReference type="NCBI Taxonomy" id="1796628"/>
    <lineage>
        <taxon>Bacteria</taxon>
        <taxon>Bacillati</taxon>
        <taxon>Bacillota</taxon>
        <taxon>Erysipelotrichia</taxon>
        <taxon>Erysipelotrichales</taxon>
        <taxon>Coprobacillaceae</taxon>
        <taxon>Longibaculum</taxon>
    </lineage>
</organism>
<proteinExistence type="predicted"/>
<name>A0A4R3Z5Y6_9FIRM</name>
<dbReference type="Proteomes" id="UP000295515">
    <property type="component" value="Unassembled WGS sequence"/>
</dbReference>
<feature type="transmembrane region" description="Helical" evidence="1">
    <location>
        <begin position="81"/>
        <end position="99"/>
    </location>
</feature>
<reference evidence="2 3" key="1">
    <citation type="submission" date="2019-03" db="EMBL/GenBank/DDBJ databases">
        <title>Genomic Encyclopedia of Type Strains, Phase IV (KMG-IV): sequencing the most valuable type-strain genomes for metagenomic binning, comparative biology and taxonomic classification.</title>
        <authorList>
            <person name="Goeker M."/>
        </authorList>
    </citation>
    <scope>NUCLEOTIDE SEQUENCE [LARGE SCALE GENOMIC DNA]</scope>
    <source>
        <strain evidence="2 3">DSM 29487</strain>
    </source>
</reference>
<protein>
    <submittedName>
        <fullName evidence="2">Putative membrane protein YczE</fullName>
    </submittedName>
</protein>
<dbReference type="PROSITE" id="PS51257">
    <property type="entry name" value="PROKAR_LIPOPROTEIN"/>
    <property type="match status" value="1"/>
</dbReference>
<accession>A0A4R3Z5Y6</accession>
<feature type="transmembrane region" description="Helical" evidence="1">
    <location>
        <begin position="105"/>
        <end position="130"/>
    </location>
</feature>
<dbReference type="PANTHER" id="PTHR40078">
    <property type="entry name" value="INTEGRAL MEMBRANE PROTEIN-RELATED"/>
    <property type="match status" value="1"/>
</dbReference>